<feature type="non-terminal residue" evidence="2">
    <location>
        <position position="198"/>
    </location>
</feature>
<sequence>DGTKPTPAGKRGLTVLPNKDTRDQPHIPKTVKDILRQQTAAYAPKPETSYSEAIVSFDSASETQDPLKILIELTNAVPFLSSFNTRDIKFLPSGAIHMRGLATGQFVELRAAATAKMFLCEAPGTEINDEKRQVVAFKLPPSFANSKILLKATDPPIPIQFFQCKDKTTFKLTYQTEAEAKTVLLQGHIKLFGSRYPV</sequence>
<dbReference type="AlphaFoldDB" id="A0A0H5R757"/>
<accession>A0A0H5R757</accession>
<feature type="region of interest" description="Disordered" evidence="1">
    <location>
        <begin position="1"/>
        <end position="25"/>
    </location>
</feature>
<organism evidence="2">
    <name type="scientific">Spongospora subterranea</name>
    <dbReference type="NCBI Taxonomy" id="70186"/>
    <lineage>
        <taxon>Eukaryota</taxon>
        <taxon>Sar</taxon>
        <taxon>Rhizaria</taxon>
        <taxon>Endomyxa</taxon>
        <taxon>Phytomyxea</taxon>
        <taxon>Plasmodiophorida</taxon>
        <taxon>Plasmodiophoridae</taxon>
        <taxon>Spongospora</taxon>
    </lineage>
</organism>
<proteinExistence type="predicted"/>
<name>A0A0H5R757_9EUKA</name>
<evidence type="ECO:0000256" key="1">
    <source>
        <dbReference type="SAM" id="MobiDB-lite"/>
    </source>
</evidence>
<evidence type="ECO:0000313" key="2">
    <source>
        <dbReference type="EMBL" id="CRZ04129.1"/>
    </source>
</evidence>
<protein>
    <submittedName>
        <fullName evidence="2">Uncharacterized protein</fullName>
    </submittedName>
</protein>
<feature type="non-terminal residue" evidence="2">
    <location>
        <position position="1"/>
    </location>
</feature>
<reference evidence="2" key="1">
    <citation type="submission" date="2015-04" db="EMBL/GenBank/DDBJ databases">
        <title>The genome sequence of the plant pathogenic Rhizarian Plasmodiophora brassicae reveals insights in its biotrophic life cycle and the origin of chitin synthesis.</title>
        <authorList>
            <person name="Schwelm A."/>
            <person name="Fogelqvist J."/>
            <person name="Knaust A."/>
            <person name="Julke S."/>
            <person name="Lilja T."/>
            <person name="Dhandapani V."/>
            <person name="Bonilla-Rosso G."/>
            <person name="Karlsson M."/>
            <person name="Shevchenko A."/>
            <person name="Choi S.R."/>
            <person name="Kim H.G."/>
            <person name="Park J.Y."/>
            <person name="Lim Y.P."/>
            <person name="Ludwig-Muller J."/>
            <person name="Dixelius C."/>
        </authorList>
    </citation>
    <scope>NUCLEOTIDE SEQUENCE</scope>
    <source>
        <tissue evidence="2">Potato root galls</tissue>
    </source>
</reference>
<dbReference type="EMBL" id="HACM01003687">
    <property type="protein sequence ID" value="CRZ04129.1"/>
    <property type="molecule type" value="Transcribed_RNA"/>
</dbReference>